<feature type="domain" description="MHD" evidence="4">
    <location>
        <begin position="583"/>
        <end position="846"/>
    </location>
</feature>
<dbReference type="PROSITE" id="PS51741">
    <property type="entry name" value="F_BAR"/>
    <property type="match status" value="1"/>
</dbReference>
<evidence type="ECO:0000313" key="7">
    <source>
        <dbReference type="Proteomes" id="UP000799772"/>
    </source>
</evidence>
<dbReference type="GO" id="GO:0005886">
    <property type="term" value="C:plasma membrane"/>
    <property type="evidence" value="ECO:0007669"/>
    <property type="project" value="TreeGrafter"/>
</dbReference>
<dbReference type="InterPro" id="IPR001060">
    <property type="entry name" value="FCH_dom"/>
</dbReference>
<evidence type="ECO:0000256" key="3">
    <source>
        <dbReference type="SAM" id="MobiDB-lite"/>
    </source>
</evidence>
<evidence type="ECO:0000256" key="1">
    <source>
        <dbReference type="ARBA" id="ARBA00022583"/>
    </source>
</evidence>
<dbReference type="Pfam" id="PF10291">
    <property type="entry name" value="muHD"/>
    <property type="match status" value="1"/>
</dbReference>
<dbReference type="GO" id="GO:0032153">
    <property type="term" value="C:cell division site"/>
    <property type="evidence" value="ECO:0007669"/>
    <property type="project" value="TreeGrafter"/>
</dbReference>
<dbReference type="InterPro" id="IPR027267">
    <property type="entry name" value="AH/BAR_dom_sf"/>
</dbReference>
<dbReference type="PROSITE" id="PS51072">
    <property type="entry name" value="MHD"/>
    <property type="match status" value="1"/>
</dbReference>
<feature type="region of interest" description="Disordered" evidence="3">
    <location>
        <begin position="481"/>
        <end position="545"/>
    </location>
</feature>
<sequence length="864" mass="93637">MDLSRSEYPAMLASLQPVQAVEVLNDRIKHVSRLNSEVADWLQERRRVEEAYAMGLRKLAQKKPPDADSDMGIFTTPWQKLVNSAETLAESHHLLAQKIEADIERPLRNFAGQNREMQAMSTISGNLAAMAKEVDNAQKKAEKLQTKGGKAATEKVASAAAEVENANSQWESQAPFVFEKLQAVDETRLNYLRDVLTQFQTHEVDQVERNRIGAEDCLNALLSVETADEIKAFQIRAVQGRPKLRARRRTLPGSSSYASNDMPPPPLPSHPTAHDDNALTQTLSPQPMGEDSSQRSASDRKKSVDPYGRPEPERKSSSNLTSAFASFGSRGKSRGNDREMPPTAEEEEPMSPPMRAEPNRRESITAAAVQQSTQAPEANGVTLDSDEITPAPRVNGSQMPSFNQEPLQPIKAPTSPSAGPQDAEGFSVAPLATDAITQAEQEAAATQAEPQFKLDIRSSPIQEEDSDAKTAFDNVANTLRAQAAPQARRPGTVRGRRDVRNTIFVPNPQTLDLSGTMSPEAGPSSAPLPASPPATSQTSPFKPGQRSVFLTDDLAASDTQSVRSGRSLASAASGTIRHPDLHGPGLNTSIVETISAWFEQGNLTKAQVFGEVALAYNHQDLSAPFGSENIRLDNFSVLEKVAPNPAFIDQIPDKPGYYSVNLASITKTSVAFKYQVHHESPTAATRHAPLLLTPQWKVEPTQTSVILAYSLNPEFALPEGVSTVTLANMALIIHLDSSGAKAKTARAANGGNFVRERSAVYWRLPEVNLTKDGPVQQLRARFFTDGEAKPGAAEARWEISNEHSVALGSGLSVSMLETKDGQNPESDPFADEDAGTPAEGEKEEVWKEVSSVKQIKSGATYTAI</sequence>
<feature type="compositionally biased region" description="Polar residues" evidence="3">
    <location>
        <begin position="507"/>
        <end position="517"/>
    </location>
</feature>
<feature type="compositionally biased region" description="Low complexity" evidence="3">
    <location>
        <begin position="561"/>
        <end position="574"/>
    </location>
</feature>
<protein>
    <recommendedName>
        <fullName evidence="8">MHD domain-containing protein</fullName>
    </recommendedName>
</protein>
<evidence type="ECO:0000313" key="6">
    <source>
        <dbReference type="EMBL" id="KAF2101976.1"/>
    </source>
</evidence>
<dbReference type="EMBL" id="ML978123">
    <property type="protein sequence ID" value="KAF2101976.1"/>
    <property type="molecule type" value="Genomic_DNA"/>
</dbReference>
<dbReference type="CDD" id="cd07650">
    <property type="entry name" value="F-BAR_Syp1p_like"/>
    <property type="match status" value="1"/>
</dbReference>
<evidence type="ECO:0008006" key="8">
    <source>
        <dbReference type="Google" id="ProtNLM"/>
    </source>
</evidence>
<feature type="domain" description="F-BAR" evidence="5">
    <location>
        <begin position="6"/>
        <end position="189"/>
    </location>
</feature>
<organism evidence="6 7">
    <name type="scientific">Rhizodiscina lignyota</name>
    <dbReference type="NCBI Taxonomy" id="1504668"/>
    <lineage>
        <taxon>Eukaryota</taxon>
        <taxon>Fungi</taxon>
        <taxon>Dikarya</taxon>
        <taxon>Ascomycota</taxon>
        <taxon>Pezizomycotina</taxon>
        <taxon>Dothideomycetes</taxon>
        <taxon>Pleosporomycetidae</taxon>
        <taxon>Aulographales</taxon>
        <taxon>Rhizodiscinaceae</taxon>
        <taxon>Rhizodiscina</taxon>
    </lineage>
</organism>
<dbReference type="InterPro" id="IPR049609">
    <property type="entry name" value="Syp1-like_MHD"/>
</dbReference>
<reference evidence="6" key="1">
    <citation type="journal article" date="2020" name="Stud. Mycol.">
        <title>101 Dothideomycetes genomes: a test case for predicting lifestyles and emergence of pathogens.</title>
        <authorList>
            <person name="Haridas S."/>
            <person name="Albert R."/>
            <person name="Binder M."/>
            <person name="Bloem J."/>
            <person name="Labutti K."/>
            <person name="Salamov A."/>
            <person name="Andreopoulos B."/>
            <person name="Baker S."/>
            <person name="Barry K."/>
            <person name="Bills G."/>
            <person name="Bluhm B."/>
            <person name="Cannon C."/>
            <person name="Castanera R."/>
            <person name="Culley D."/>
            <person name="Daum C."/>
            <person name="Ezra D."/>
            <person name="Gonzalez J."/>
            <person name="Henrissat B."/>
            <person name="Kuo A."/>
            <person name="Liang C."/>
            <person name="Lipzen A."/>
            <person name="Lutzoni F."/>
            <person name="Magnuson J."/>
            <person name="Mondo S."/>
            <person name="Nolan M."/>
            <person name="Ohm R."/>
            <person name="Pangilinan J."/>
            <person name="Park H.-J."/>
            <person name="Ramirez L."/>
            <person name="Alfaro M."/>
            <person name="Sun H."/>
            <person name="Tritt A."/>
            <person name="Yoshinaga Y."/>
            <person name="Zwiers L.-H."/>
            <person name="Turgeon B."/>
            <person name="Goodwin S."/>
            <person name="Spatafora J."/>
            <person name="Crous P."/>
            <person name="Grigoriev I."/>
        </authorList>
    </citation>
    <scope>NUCLEOTIDE SEQUENCE</scope>
    <source>
        <strain evidence="6">CBS 133067</strain>
    </source>
</reference>
<feature type="compositionally biased region" description="Low complexity" evidence="3">
    <location>
        <begin position="481"/>
        <end position="490"/>
    </location>
</feature>
<dbReference type="Pfam" id="PF00611">
    <property type="entry name" value="FCH"/>
    <property type="match status" value="1"/>
</dbReference>
<evidence type="ECO:0000259" key="5">
    <source>
        <dbReference type="PROSITE" id="PS51741"/>
    </source>
</evidence>
<feature type="region of interest" description="Disordered" evidence="3">
    <location>
        <begin position="816"/>
        <end position="864"/>
    </location>
</feature>
<feature type="compositionally biased region" description="Low complexity" evidence="3">
    <location>
        <begin position="518"/>
        <end position="540"/>
    </location>
</feature>
<dbReference type="GO" id="GO:0006897">
    <property type="term" value="P:endocytosis"/>
    <property type="evidence" value="ECO:0007669"/>
    <property type="project" value="UniProtKB-KW"/>
</dbReference>
<feature type="region of interest" description="Disordered" evidence="3">
    <location>
        <begin position="560"/>
        <end position="584"/>
    </location>
</feature>
<dbReference type="GO" id="GO:0032185">
    <property type="term" value="P:septin cytoskeleton organization"/>
    <property type="evidence" value="ECO:0007669"/>
    <property type="project" value="TreeGrafter"/>
</dbReference>
<evidence type="ECO:0000259" key="4">
    <source>
        <dbReference type="PROSITE" id="PS51072"/>
    </source>
</evidence>
<dbReference type="InterPro" id="IPR031160">
    <property type="entry name" value="F_BAR_dom"/>
</dbReference>
<dbReference type="OrthoDB" id="331602at2759"/>
<feature type="region of interest" description="Disordered" evidence="3">
    <location>
        <begin position="244"/>
        <end position="425"/>
    </location>
</feature>
<proteinExistence type="predicted"/>
<keyword evidence="2" id="KW-0175">Coiled coil</keyword>
<accession>A0A9P4IHX0</accession>
<dbReference type="Gene3D" id="1.20.1270.60">
    <property type="entry name" value="Arfaptin homology (AH) domain/BAR domain"/>
    <property type="match status" value="1"/>
</dbReference>
<feature type="compositionally biased region" description="Polar residues" evidence="3">
    <location>
        <begin position="395"/>
        <end position="406"/>
    </location>
</feature>
<keyword evidence="7" id="KW-1185">Reference proteome</keyword>
<dbReference type="PANTHER" id="PTHR23065">
    <property type="entry name" value="PROLINE-SERINE-THREONINE PHOSPHATASE INTERACTING PROTEIN 1"/>
    <property type="match status" value="1"/>
</dbReference>
<keyword evidence="1" id="KW-0254">Endocytosis</keyword>
<dbReference type="PANTHER" id="PTHR23065:SF54">
    <property type="entry name" value="SUPPRESSOR OF YEAST PROFILIN DELETION"/>
    <property type="match status" value="1"/>
</dbReference>
<dbReference type="InterPro" id="IPR018808">
    <property type="entry name" value="Muniscin_C"/>
</dbReference>
<dbReference type="CDD" id="cd09264">
    <property type="entry name" value="AP_Syp1_MHD"/>
    <property type="match status" value="1"/>
</dbReference>
<dbReference type="SMART" id="SM00055">
    <property type="entry name" value="FCH"/>
    <property type="match status" value="1"/>
</dbReference>
<comment type="caution">
    <text evidence="6">The sequence shown here is derived from an EMBL/GenBank/DDBJ whole genome shotgun (WGS) entry which is preliminary data.</text>
</comment>
<feature type="compositionally biased region" description="Basic and acidic residues" evidence="3">
    <location>
        <begin position="297"/>
        <end position="316"/>
    </location>
</feature>
<name>A0A9P4IHX0_9PEZI</name>
<dbReference type="InterPro" id="IPR028565">
    <property type="entry name" value="MHD"/>
</dbReference>
<evidence type="ECO:0000256" key="2">
    <source>
        <dbReference type="PROSITE-ProRule" id="PRU01077"/>
    </source>
</evidence>
<gene>
    <name evidence="6" type="ORF">NA57DRAFT_34067</name>
</gene>
<dbReference type="AlphaFoldDB" id="A0A9P4IHX0"/>
<dbReference type="FunFam" id="1.20.1270.60:FF:000102">
    <property type="entry name" value="WGS project CABT00000000 data, contig 2.23"/>
    <property type="match status" value="1"/>
</dbReference>
<dbReference type="GO" id="GO:0030139">
    <property type="term" value="C:endocytic vesicle"/>
    <property type="evidence" value="ECO:0007669"/>
    <property type="project" value="TreeGrafter"/>
</dbReference>
<dbReference type="SUPFAM" id="SSF103657">
    <property type="entry name" value="BAR/IMD domain-like"/>
    <property type="match status" value="1"/>
</dbReference>
<dbReference type="Proteomes" id="UP000799772">
    <property type="component" value="Unassembled WGS sequence"/>
</dbReference>